<dbReference type="KEGG" id="oxy:HCG48_21125"/>
<evidence type="ECO:0000256" key="2">
    <source>
        <dbReference type="ARBA" id="ARBA00008749"/>
    </source>
</evidence>
<organism evidence="5 6">
    <name type="scientific">Oxynema aestuarii AP17</name>
    <dbReference type="NCBI Taxonomy" id="2064643"/>
    <lineage>
        <taxon>Bacteria</taxon>
        <taxon>Bacillati</taxon>
        <taxon>Cyanobacteriota</taxon>
        <taxon>Cyanophyceae</taxon>
        <taxon>Oscillatoriophycideae</taxon>
        <taxon>Oscillatoriales</taxon>
        <taxon>Oscillatoriaceae</taxon>
        <taxon>Oxynema</taxon>
        <taxon>Oxynema aestuarii</taxon>
    </lineage>
</organism>
<comment type="cofactor">
    <cofactor evidence="1">
        <name>Fe(2+)</name>
        <dbReference type="ChEBI" id="CHEBI:29033"/>
    </cofactor>
</comment>
<feature type="transmembrane region" description="Helical" evidence="3">
    <location>
        <begin position="45"/>
        <end position="63"/>
    </location>
</feature>
<evidence type="ECO:0000313" key="6">
    <source>
        <dbReference type="Proteomes" id="UP000500857"/>
    </source>
</evidence>
<feature type="transmembrane region" description="Helical" evidence="3">
    <location>
        <begin position="83"/>
        <end position="102"/>
    </location>
</feature>
<dbReference type="RefSeq" id="WP_168570937.1">
    <property type="nucleotide sequence ID" value="NZ_CP051167.1"/>
</dbReference>
<name>A0A6H1U3R1_9CYAN</name>
<keyword evidence="3" id="KW-1133">Transmembrane helix</keyword>
<dbReference type="GO" id="GO:0006629">
    <property type="term" value="P:lipid metabolic process"/>
    <property type="evidence" value="ECO:0007669"/>
    <property type="project" value="InterPro"/>
</dbReference>
<dbReference type="EMBL" id="CP051167">
    <property type="protein sequence ID" value="QIZ72790.1"/>
    <property type="molecule type" value="Genomic_DNA"/>
</dbReference>
<dbReference type="Proteomes" id="UP000500857">
    <property type="component" value="Chromosome"/>
</dbReference>
<dbReference type="InterPro" id="IPR005804">
    <property type="entry name" value="FA_desaturase_dom"/>
</dbReference>
<gene>
    <name evidence="5" type="ORF">HCG48_21125</name>
</gene>
<evidence type="ECO:0000313" key="5">
    <source>
        <dbReference type="EMBL" id="QIZ72790.1"/>
    </source>
</evidence>
<keyword evidence="3" id="KW-0472">Membrane</keyword>
<dbReference type="Pfam" id="PF00487">
    <property type="entry name" value="FA_desaturase"/>
    <property type="match status" value="1"/>
</dbReference>
<accession>A0A6H1U3R1</accession>
<comment type="similarity">
    <text evidence="2">Belongs to the fatty acid desaturase type 2 family.</text>
</comment>
<evidence type="ECO:0000256" key="3">
    <source>
        <dbReference type="SAM" id="Phobius"/>
    </source>
</evidence>
<sequence length="319" mass="36400">MNPTPLPPPAHLDLTPPERLNIALSCAIVLAGLGLQWGASHVGHAGIAFGFAIAFSFLFLPLYSLLHEAEHNLFHRHPKINNTFGFLLAAFFPGSFTFLRSCHLGHHRRNRTDAEMFDLYYPTDNLGMKRLYFYSLYLGLFWLAVPVATIALLIYPKLLQNQLLQDAPSASAMINGLPTHYLLKIRLECLAVIAIQVSLFFWLDLQLQWYLLLYACYGLNWSSQQYINHAHSPRHVLNGAHNLKAHGLYQGLLLNFNWHLAHHQYPNVPWIYLPQFDDINRDRPGYLTAFIRFWAGPQPCQEPEPKAIALPKIGREITS</sequence>
<feature type="transmembrane region" description="Helical" evidence="3">
    <location>
        <begin position="131"/>
        <end position="155"/>
    </location>
</feature>
<evidence type="ECO:0000259" key="4">
    <source>
        <dbReference type="Pfam" id="PF00487"/>
    </source>
</evidence>
<dbReference type="AlphaFoldDB" id="A0A6H1U3R1"/>
<feature type="transmembrane region" description="Helical" evidence="3">
    <location>
        <begin position="20"/>
        <end position="38"/>
    </location>
</feature>
<feature type="domain" description="Fatty acid desaturase" evidence="4">
    <location>
        <begin position="48"/>
        <end position="285"/>
    </location>
</feature>
<protein>
    <recommendedName>
        <fullName evidence="4">Fatty acid desaturase domain-containing protein</fullName>
    </recommendedName>
</protein>
<evidence type="ECO:0000256" key="1">
    <source>
        <dbReference type="ARBA" id="ARBA00001954"/>
    </source>
</evidence>
<reference evidence="5 6" key="1">
    <citation type="submission" date="2020-04" db="EMBL/GenBank/DDBJ databases">
        <authorList>
            <person name="Basu S."/>
            <person name="Maruthanayagam V."/>
            <person name="Chakraborty S."/>
            <person name="Pramanik A."/>
            <person name="Mukherjee J."/>
            <person name="Brink B."/>
        </authorList>
    </citation>
    <scope>NUCLEOTIDE SEQUENCE [LARGE SCALE GENOMIC DNA]</scope>
    <source>
        <strain evidence="5 6">AP17</strain>
    </source>
</reference>
<proteinExistence type="inferred from homology"/>
<keyword evidence="3" id="KW-0812">Transmembrane</keyword>
<keyword evidence="6" id="KW-1185">Reference proteome</keyword>